<dbReference type="PROSITE" id="PS50977">
    <property type="entry name" value="HTH_TETR_2"/>
    <property type="match status" value="1"/>
</dbReference>
<evidence type="ECO:0000256" key="4">
    <source>
        <dbReference type="ARBA" id="ARBA00023163"/>
    </source>
</evidence>
<dbReference type="Gene3D" id="1.10.357.10">
    <property type="entry name" value="Tetracycline Repressor, domain 2"/>
    <property type="match status" value="1"/>
</dbReference>
<dbReference type="GO" id="GO:0003700">
    <property type="term" value="F:DNA-binding transcription factor activity"/>
    <property type="evidence" value="ECO:0007669"/>
    <property type="project" value="TreeGrafter"/>
</dbReference>
<dbReference type="InterPro" id="IPR023772">
    <property type="entry name" value="DNA-bd_HTH_TetR-type_CS"/>
</dbReference>
<reference evidence="8 9" key="1">
    <citation type="submission" date="2017-09" db="EMBL/GenBank/DDBJ databases">
        <title>The diverse metabolic capabilities of V. boronicumulans make it an excellent choice for continued studies on novel biodegradation.</title>
        <authorList>
            <person name="Sun S."/>
        </authorList>
    </citation>
    <scope>NUCLEOTIDE SEQUENCE [LARGE SCALE GENOMIC DNA]</scope>
    <source>
        <strain evidence="8 9">J1</strain>
    </source>
</reference>
<dbReference type="GO" id="GO:0000976">
    <property type="term" value="F:transcription cis-regulatory region binding"/>
    <property type="evidence" value="ECO:0007669"/>
    <property type="project" value="TreeGrafter"/>
</dbReference>
<dbReference type="PRINTS" id="PR00455">
    <property type="entry name" value="HTHTETR"/>
</dbReference>
<gene>
    <name evidence="8" type="ORF">CKY39_21720</name>
</gene>
<dbReference type="KEGG" id="vbo:CKY39_21720"/>
<dbReference type="Pfam" id="PF00440">
    <property type="entry name" value="TetR_N"/>
    <property type="match status" value="1"/>
</dbReference>
<feature type="DNA-binding region" description="H-T-H motif" evidence="5">
    <location>
        <begin position="72"/>
        <end position="91"/>
    </location>
</feature>
<evidence type="ECO:0000256" key="1">
    <source>
        <dbReference type="ARBA" id="ARBA00022491"/>
    </source>
</evidence>
<sequence length="248" mass="27494">MFSFRDAPRGVDFPLQRGPPPGVRRPGVRFSAMTTALKPRRKPSQSRAWMTSIAIQDAFVLLLLEKGYEKTSMRDIANVAGVSVGSVYQYFPGKEAVAAMTVRTWVRKLSTALSSAVDDVVQAEGQRTLREITRLLAQTQVHTMLEGGGRWRVLSSIERRVSPQLVYNRLYQHNVNLFGKALTSAVDWPEGLHDARVAFGAYTVVDALVKQTLLVSAVLPSADIMVQEVLLALDGYLHAVRQSNARQE</sequence>
<proteinExistence type="predicted"/>
<protein>
    <recommendedName>
        <fullName evidence="7">HTH tetR-type domain-containing protein</fullName>
    </recommendedName>
</protein>
<evidence type="ECO:0000256" key="2">
    <source>
        <dbReference type="ARBA" id="ARBA00023015"/>
    </source>
</evidence>
<feature type="region of interest" description="Disordered" evidence="6">
    <location>
        <begin position="1"/>
        <end position="24"/>
    </location>
</feature>
<evidence type="ECO:0000256" key="5">
    <source>
        <dbReference type="PROSITE-ProRule" id="PRU00335"/>
    </source>
</evidence>
<organism evidence="8 9">
    <name type="scientific">Variovorax boronicumulans</name>
    <dbReference type="NCBI Taxonomy" id="436515"/>
    <lineage>
        <taxon>Bacteria</taxon>
        <taxon>Pseudomonadati</taxon>
        <taxon>Pseudomonadota</taxon>
        <taxon>Betaproteobacteria</taxon>
        <taxon>Burkholderiales</taxon>
        <taxon>Comamonadaceae</taxon>
        <taxon>Variovorax</taxon>
    </lineage>
</organism>
<evidence type="ECO:0000256" key="6">
    <source>
        <dbReference type="SAM" id="MobiDB-lite"/>
    </source>
</evidence>
<keyword evidence="1" id="KW-0678">Repressor</keyword>
<evidence type="ECO:0000313" key="9">
    <source>
        <dbReference type="Proteomes" id="UP000217154"/>
    </source>
</evidence>
<dbReference type="InterPro" id="IPR009057">
    <property type="entry name" value="Homeodomain-like_sf"/>
</dbReference>
<dbReference type="EMBL" id="CP023284">
    <property type="protein sequence ID" value="ATA55552.1"/>
    <property type="molecule type" value="Genomic_DNA"/>
</dbReference>
<dbReference type="PROSITE" id="PS01081">
    <property type="entry name" value="HTH_TETR_1"/>
    <property type="match status" value="1"/>
</dbReference>
<dbReference type="PANTHER" id="PTHR30055:SF226">
    <property type="entry name" value="HTH-TYPE TRANSCRIPTIONAL REGULATOR PKSA"/>
    <property type="match status" value="1"/>
</dbReference>
<dbReference type="SUPFAM" id="SSF46689">
    <property type="entry name" value="Homeodomain-like"/>
    <property type="match status" value="1"/>
</dbReference>
<dbReference type="InterPro" id="IPR050109">
    <property type="entry name" value="HTH-type_TetR-like_transc_reg"/>
</dbReference>
<dbReference type="PANTHER" id="PTHR30055">
    <property type="entry name" value="HTH-TYPE TRANSCRIPTIONAL REGULATOR RUTR"/>
    <property type="match status" value="1"/>
</dbReference>
<evidence type="ECO:0000259" key="7">
    <source>
        <dbReference type="PROSITE" id="PS50977"/>
    </source>
</evidence>
<keyword evidence="2" id="KW-0805">Transcription regulation</keyword>
<keyword evidence="3 5" id="KW-0238">DNA-binding</keyword>
<evidence type="ECO:0000256" key="3">
    <source>
        <dbReference type="ARBA" id="ARBA00023125"/>
    </source>
</evidence>
<dbReference type="Proteomes" id="UP000217154">
    <property type="component" value="Chromosome"/>
</dbReference>
<name>A0A250DMR0_9BURK</name>
<dbReference type="AlphaFoldDB" id="A0A250DMR0"/>
<keyword evidence="4" id="KW-0804">Transcription</keyword>
<dbReference type="InterPro" id="IPR001647">
    <property type="entry name" value="HTH_TetR"/>
</dbReference>
<evidence type="ECO:0000313" key="8">
    <source>
        <dbReference type="EMBL" id="ATA55552.1"/>
    </source>
</evidence>
<accession>A0A250DMR0</accession>
<feature type="domain" description="HTH tetR-type" evidence="7">
    <location>
        <begin position="49"/>
        <end position="109"/>
    </location>
</feature>